<feature type="binding site" evidence="11">
    <location>
        <begin position="125"/>
        <end position="130"/>
    </location>
    <ligand>
        <name>ATP</name>
        <dbReference type="ChEBI" id="CHEBI:30616"/>
    </ligand>
</feature>
<dbReference type="Pfam" id="PF00183">
    <property type="entry name" value="HSP90"/>
    <property type="match status" value="1"/>
</dbReference>
<feature type="region of interest" description="B" evidence="10">
    <location>
        <begin position="338"/>
        <end position="553"/>
    </location>
</feature>
<dbReference type="GO" id="GO:0005524">
    <property type="term" value="F:ATP binding"/>
    <property type="evidence" value="ECO:0007669"/>
    <property type="project" value="UniProtKB-UniRule"/>
</dbReference>
<dbReference type="SUPFAM" id="SSF54211">
    <property type="entry name" value="Ribosomal protein S5 domain 2-like"/>
    <property type="match status" value="1"/>
</dbReference>
<comment type="similarity">
    <text evidence="2 10">Belongs to the heat shock protein 90 family.</text>
</comment>
<dbReference type="SUPFAM" id="SSF55874">
    <property type="entry name" value="ATPase domain of HSP90 chaperone/DNA topoisomerase II/histidine kinase"/>
    <property type="match status" value="1"/>
</dbReference>
<dbReference type="eggNOG" id="COG0326">
    <property type="taxonomic scope" value="Bacteria"/>
</dbReference>
<feature type="region of interest" description="A; substrate-binding" evidence="10">
    <location>
        <begin position="1"/>
        <end position="337"/>
    </location>
</feature>
<reference evidence="12 13" key="1">
    <citation type="journal article" date="2011" name="Appl. Environ. Microbiol.">
        <title>The genome of Buchnera aphidicola from the aphid Cinara tujafilina provides new clues about the evolutionary history of metabolic losses in bacterial endosymbionts.</title>
        <authorList>
            <person name="Lamelas A."/>
            <person name="Gosalbes M.J."/>
            <person name="Moya A."/>
            <person name="Latorre A."/>
        </authorList>
    </citation>
    <scope>NUCLEOTIDE SEQUENCE [LARGE SCALE GENOMIC DNA]</scope>
    <source>
        <strain evidence="13">Cinara tujafilina</strain>
    </source>
</reference>
<evidence type="ECO:0000256" key="6">
    <source>
        <dbReference type="ARBA" id="ARBA00023016"/>
    </source>
</evidence>
<comment type="function">
    <text evidence="8 10">Molecular chaperone. Has ATPase activity.</text>
</comment>
<sequence>MNNENKTKHSFQSEVKQLLHLMIHSLYSNKEIFLRELISNASDAIEKLRFSVISNPKKFINHNNTAKIQISIDKTKKTLSIYDNGIGMTYDEVKNNLGTIAKSGTKSFLKNISNDKKEKNDFIGQFGVGFYSSFIIAKKVCVFTKHAQNLSDTGTLWESEGQGEYTIEKIKQKEYGTKIILYIKETEEEFLETWNIKNIVKKYSDHISIPVEIENYDEKTKLFLGRKLIKHKAYGLKIKKEISAKSYQEFYKYITHDSEEPLLWSHNKVEGNQEYTSLLYIPQKATWDMWHRENKHGLKLYVKHVYIMDDAIQFLPNYLRFVKGIIDSQDLPLNISREILQDNKITQNLRKSLTKRVLTILNNLSETDDIKYQKFWNIFGLVLKEGLAEDSINQKQISNLLRFTSISMQKKEQTLSLKQYINNMLPEQEKIYFITADSYESAINSPHLEIFREKNIDVLLLSDRVDEWMMNYLPEYENKKFQSVSKSDISLEKLIKNDKLNIDQKDQNIDIFIEKNKNILGNRVKDVRMTNRLINTPVMVLTDTNDMSTQMAKLFSAAGQPIPDVKYLLEINPKHPLIKKIQNIKDIEKISIWIEMLFEQAIFAEKGTLDNPHQFINRINKLFIS</sequence>
<feature type="binding site" evidence="11">
    <location>
        <position position="337"/>
    </location>
    <ligand>
        <name>ATP</name>
        <dbReference type="ChEBI" id="CHEBI:30616"/>
    </ligand>
</feature>
<evidence type="ECO:0000256" key="5">
    <source>
        <dbReference type="ARBA" id="ARBA00022840"/>
    </source>
</evidence>
<comment type="subcellular location">
    <subcellularLocation>
        <location evidence="1 10">Cytoplasm</location>
    </subcellularLocation>
</comment>
<dbReference type="InterPro" id="IPR036890">
    <property type="entry name" value="HATPase_C_sf"/>
</dbReference>
<dbReference type="InterPro" id="IPR020575">
    <property type="entry name" value="Hsp90_N"/>
</dbReference>
<keyword evidence="7 10" id="KW-0143">Chaperone</keyword>
<dbReference type="InterPro" id="IPR037196">
    <property type="entry name" value="HSP90_C"/>
</dbReference>
<evidence type="ECO:0000256" key="2">
    <source>
        <dbReference type="ARBA" id="ARBA00008239"/>
    </source>
</evidence>
<dbReference type="Gene3D" id="1.20.120.790">
    <property type="entry name" value="Heat shock protein 90, C-terminal domain"/>
    <property type="match status" value="1"/>
</dbReference>
<feature type="region of interest" description="C" evidence="10">
    <location>
        <begin position="554"/>
        <end position="625"/>
    </location>
</feature>
<evidence type="ECO:0000256" key="8">
    <source>
        <dbReference type="ARBA" id="ARBA00058590"/>
    </source>
</evidence>
<evidence type="ECO:0000313" key="13">
    <source>
        <dbReference type="Proteomes" id="UP000006811"/>
    </source>
</evidence>
<comment type="subunit">
    <text evidence="10">Homodimer.</text>
</comment>
<dbReference type="InterPro" id="IPR019805">
    <property type="entry name" value="Heat_shock_protein_90_CS"/>
</dbReference>
<evidence type="ECO:0000313" key="12">
    <source>
        <dbReference type="EMBL" id="AEH39883.1"/>
    </source>
</evidence>
<dbReference type="PRINTS" id="PR00775">
    <property type="entry name" value="HEATSHOCK90"/>
</dbReference>
<gene>
    <name evidence="10 12" type="primary">htpG</name>
    <name evidence="12" type="ORF">BCTU_313</name>
</gene>
<dbReference type="Proteomes" id="UP000006811">
    <property type="component" value="Chromosome"/>
</dbReference>
<dbReference type="Gene3D" id="3.30.565.10">
    <property type="entry name" value="Histidine kinase-like ATPase, C-terminal domain"/>
    <property type="match status" value="1"/>
</dbReference>
<dbReference type="PROSITE" id="PS00298">
    <property type="entry name" value="HSP90"/>
    <property type="match status" value="1"/>
</dbReference>
<keyword evidence="13" id="KW-1185">Reference proteome</keyword>
<feature type="binding site" evidence="11">
    <location>
        <position position="96"/>
    </location>
    <ligand>
        <name>ATP</name>
        <dbReference type="ChEBI" id="CHEBI:30616"/>
    </ligand>
</feature>
<dbReference type="InterPro" id="IPR001404">
    <property type="entry name" value="Hsp90_fam"/>
</dbReference>
<dbReference type="Pfam" id="PF13589">
    <property type="entry name" value="HATPase_c_3"/>
    <property type="match status" value="1"/>
</dbReference>
<dbReference type="HAMAP" id="MF_00505">
    <property type="entry name" value="HSP90"/>
    <property type="match status" value="1"/>
</dbReference>
<evidence type="ECO:0000256" key="10">
    <source>
        <dbReference type="HAMAP-Rule" id="MF_00505"/>
    </source>
</evidence>
<evidence type="ECO:0000256" key="9">
    <source>
        <dbReference type="ARBA" id="ARBA00070675"/>
    </source>
</evidence>
<evidence type="ECO:0000256" key="4">
    <source>
        <dbReference type="ARBA" id="ARBA00022741"/>
    </source>
</evidence>
<keyword evidence="4 10" id="KW-0547">Nucleotide-binding</keyword>
<dbReference type="EMBL" id="CP001817">
    <property type="protein sequence ID" value="AEH39883.1"/>
    <property type="molecule type" value="Genomic_DNA"/>
</dbReference>
<feature type="binding site" evidence="11">
    <location>
        <position position="40"/>
    </location>
    <ligand>
        <name>ATP</name>
        <dbReference type="ChEBI" id="CHEBI:30616"/>
    </ligand>
</feature>
<dbReference type="GO" id="GO:0016887">
    <property type="term" value="F:ATP hydrolysis activity"/>
    <property type="evidence" value="ECO:0007669"/>
    <property type="project" value="InterPro"/>
</dbReference>
<dbReference type="InterPro" id="IPR020568">
    <property type="entry name" value="Ribosomal_Su5_D2-typ_SF"/>
</dbReference>
<evidence type="ECO:0000256" key="1">
    <source>
        <dbReference type="ARBA" id="ARBA00004496"/>
    </source>
</evidence>
<dbReference type="NCBIfam" id="NF003555">
    <property type="entry name" value="PRK05218.1"/>
    <property type="match status" value="1"/>
</dbReference>
<feature type="binding site" evidence="11">
    <location>
        <position position="102"/>
    </location>
    <ligand>
        <name>ATP</name>
        <dbReference type="ChEBI" id="CHEBI:30616"/>
    </ligand>
</feature>
<keyword evidence="3 10" id="KW-0963">Cytoplasm</keyword>
<dbReference type="CDD" id="cd16927">
    <property type="entry name" value="HATPase_Hsp90-like"/>
    <property type="match status" value="1"/>
</dbReference>
<evidence type="ECO:0000256" key="7">
    <source>
        <dbReference type="ARBA" id="ARBA00023186"/>
    </source>
</evidence>
<evidence type="ECO:0000256" key="3">
    <source>
        <dbReference type="ARBA" id="ARBA00022490"/>
    </source>
</evidence>
<feature type="binding site" evidence="11">
    <location>
        <position position="36"/>
    </location>
    <ligand>
        <name>ATP</name>
        <dbReference type="ChEBI" id="CHEBI:30616"/>
    </ligand>
</feature>
<dbReference type="HOGENOM" id="CLU_006684_3_0_6"/>
<dbReference type="GO" id="GO:0005737">
    <property type="term" value="C:cytoplasm"/>
    <property type="evidence" value="ECO:0007669"/>
    <property type="project" value="UniProtKB-SubCell"/>
</dbReference>
<dbReference type="GO" id="GO:0051082">
    <property type="term" value="F:unfolded protein binding"/>
    <property type="evidence" value="ECO:0007669"/>
    <property type="project" value="UniProtKB-UniRule"/>
</dbReference>
<evidence type="ECO:0000256" key="11">
    <source>
        <dbReference type="PIRSR" id="PIRSR002583-1"/>
    </source>
</evidence>
<feature type="binding site" evidence="11">
    <location>
        <position position="83"/>
    </location>
    <ligand>
        <name>ATP</name>
        <dbReference type="ChEBI" id="CHEBI:30616"/>
    </ligand>
</feature>
<dbReference type="PIRSF" id="PIRSF002583">
    <property type="entry name" value="Hsp90"/>
    <property type="match status" value="1"/>
</dbReference>
<keyword evidence="5 10" id="KW-0067">ATP-binding</keyword>
<feature type="binding site" evidence="11">
    <location>
        <position position="88"/>
    </location>
    <ligand>
        <name>ATP</name>
        <dbReference type="ChEBI" id="CHEBI:30616"/>
    </ligand>
</feature>
<dbReference type="PANTHER" id="PTHR11528">
    <property type="entry name" value="HEAT SHOCK PROTEIN 90 FAMILY MEMBER"/>
    <property type="match status" value="1"/>
</dbReference>
<feature type="binding site" evidence="11">
    <location>
        <position position="177"/>
    </location>
    <ligand>
        <name>ATP</name>
        <dbReference type="ChEBI" id="CHEBI:30616"/>
    </ligand>
</feature>
<accession>F7WZL6</accession>
<dbReference type="OrthoDB" id="9802640at2"/>
<dbReference type="Gene3D" id="3.40.50.11260">
    <property type="match status" value="1"/>
</dbReference>
<proteinExistence type="inferred from homology"/>
<dbReference type="FunFam" id="3.30.230.80:FF:000002">
    <property type="entry name" value="Molecular chaperone HtpG"/>
    <property type="match status" value="1"/>
</dbReference>
<name>F7WZL6_9GAMM</name>
<keyword evidence="6 10" id="KW-0346">Stress response</keyword>
<dbReference type="SUPFAM" id="SSF110942">
    <property type="entry name" value="HSP90 C-terminal domain"/>
    <property type="match status" value="1"/>
</dbReference>
<dbReference type="GO" id="GO:0140662">
    <property type="term" value="F:ATP-dependent protein folding chaperone"/>
    <property type="evidence" value="ECO:0007669"/>
    <property type="project" value="InterPro"/>
</dbReference>
<dbReference type="FunFam" id="3.30.565.10:FF:000009">
    <property type="entry name" value="Molecular chaperone HtpG"/>
    <property type="match status" value="1"/>
</dbReference>
<dbReference type="STRING" id="261317.BCTU_313"/>
<dbReference type="Gene3D" id="3.30.230.80">
    <property type="match status" value="1"/>
</dbReference>
<dbReference type="AlphaFoldDB" id="F7WZL6"/>
<protein>
    <recommendedName>
        <fullName evidence="9 10">Chaperone protein HtpG</fullName>
    </recommendedName>
    <alternativeName>
        <fullName evidence="10">Heat shock protein HtpG</fullName>
    </alternativeName>
    <alternativeName>
        <fullName evidence="10">High temperature protein G</fullName>
    </alternativeName>
</protein>
<organism evidence="12 13">
    <name type="scientific">Buchnera aphidicola</name>
    <name type="common">Cinara tujafilina</name>
    <dbReference type="NCBI Taxonomy" id="261317"/>
    <lineage>
        <taxon>Bacteria</taxon>
        <taxon>Pseudomonadati</taxon>
        <taxon>Pseudomonadota</taxon>
        <taxon>Gammaproteobacteria</taxon>
        <taxon>Enterobacterales</taxon>
        <taxon>Erwiniaceae</taxon>
        <taxon>Buchnera</taxon>
    </lineage>
</organism>
<dbReference type="KEGG" id="baj:BCTU_313"/>
<feature type="binding site" evidence="11">
    <location>
        <begin position="103"/>
        <end position="104"/>
    </location>
    <ligand>
        <name>ATP</name>
        <dbReference type="ChEBI" id="CHEBI:30616"/>
    </ligand>
</feature>